<dbReference type="Proteomes" id="UP000000311">
    <property type="component" value="Unassembled WGS sequence"/>
</dbReference>
<sequence>MKYTPQEYTDMIVAYGLAGENTYHAAAITWNHFSGAHENQVAGQIYVLCNNYVKLSVVHNIGITGPAVRLRVRDEERILEEFYHRITLSTCAIHFIEEFSTTNFCKEFVLRFLLELRFELELMLGFEFGLEFGFEFESEFEFEFESELEFEFAFDAGGGIRVHADFRLAFRMKRHRRAQRRRVTTSPQDLSSTNLALRAPTEYEKRNMPPFLADTSCRLSFQASQVTYDSSMYNACMRFAPVEGEAGKHEL</sequence>
<dbReference type="EMBL" id="GL434454">
    <property type="protein sequence ID" value="EFN74902.1"/>
    <property type="molecule type" value="Genomic_DNA"/>
</dbReference>
<reference evidence="1 2" key="1">
    <citation type="journal article" date="2010" name="Science">
        <title>Genomic comparison of the ants Camponotus floridanus and Harpegnathos saltator.</title>
        <authorList>
            <person name="Bonasio R."/>
            <person name="Zhang G."/>
            <person name="Ye C."/>
            <person name="Mutti N.S."/>
            <person name="Fang X."/>
            <person name="Qin N."/>
            <person name="Donahue G."/>
            <person name="Yang P."/>
            <person name="Li Q."/>
            <person name="Li C."/>
            <person name="Zhang P."/>
            <person name="Huang Z."/>
            <person name="Berger S.L."/>
            <person name="Reinberg D."/>
            <person name="Wang J."/>
            <person name="Liebig J."/>
        </authorList>
    </citation>
    <scope>NUCLEOTIDE SEQUENCE [LARGE SCALE GENOMIC DNA]</scope>
    <source>
        <strain evidence="2">C129</strain>
    </source>
</reference>
<dbReference type="AlphaFoldDB" id="E1ZV83"/>
<evidence type="ECO:0000313" key="1">
    <source>
        <dbReference type="EMBL" id="EFN74902.1"/>
    </source>
</evidence>
<organism evidence="2">
    <name type="scientific">Camponotus floridanus</name>
    <name type="common">Florida carpenter ant</name>
    <dbReference type="NCBI Taxonomy" id="104421"/>
    <lineage>
        <taxon>Eukaryota</taxon>
        <taxon>Metazoa</taxon>
        <taxon>Ecdysozoa</taxon>
        <taxon>Arthropoda</taxon>
        <taxon>Hexapoda</taxon>
        <taxon>Insecta</taxon>
        <taxon>Pterygota</taxon>
        <taxon>Neoptera</taxon>
        <taxon>Endopterygota</taxon>
        <taxon>Hymenoptera</taxon>
        <taxon>Apocrita</taxon>
        <taxon>Aculeata</taxon>
        <taxon>Formicoidea</taxon>
        <taxon>Formicidae</taxon>
        <taxon>Formicinae</taxon>
        <taxon>Camponotus</taxon>
    </lineage>
</organism>
<proteinExistence type="predicted"/>
<name>E1ZV83_CAMFO</name>
<protein>
    <submittedName>
        <fullName evidence="1">Uncharacterized protein</fullName>
    </submittedName>
</protein>
<keyword evidence="2" id="KW-1185">Reference proteome</keyword>
<gene>
    <name evidence="1" type="ORF">EAG_09762</name>
</gene>
<evidence type="ECO:0000313" key="2">
    <source>
        <dbReference type="Proteomes" id="UP000000311"/>
    </source>
</evidence>
<dbReference type="InParanoid" id="E1ZV83"/>
<accession>E1ZV83</accession>